<dbReference type="PROSITE" id="PS51892">
    <property type="entry name" value="SUBTILASE"/>
    <property type="match status" value="1"/>
</dbReference>
<evidence type="ECO:0000256" key="6">
    <source>
        <dbReference type="ARBA" id="ARBA00022801"/>
    </source>
</evidence>
<dbReference type="NCBIfam" id="NF012200">
    <property type="entry name" value="choice_anch_D"/>
    <property type="match status" value="1"/>
</dbReference>
<comment type="caution">
    <text evidence="12">The sequence shown here is derived from an EMBL/GenBank/DDBJ whole genome shotgun (WGS) entry which is preliminary data.</text>
</comment>
<accession>A0A315Z8G3</accession>
<feature type="active site" description="Charge relay system" evidence="10">
    <location>
        <position position="450"/>
    </location>
</feature>
<feature type="domain" description="Fibronectin type-III" evidence="11">
    <location>
        <begin position="518"/>
        <end position="624"/>
    </location>
</feature>
<dbReference type="PANTHER" id="PTHR43399">
    <property type="entry name" value="SUBTILISIN-RELATED"/>
    <property type="match status" value="1"/>
</dbReference>
<dbReference type="Pfam" id="PF18962">
    <property type="entry name" value="Por_Secre_tail"/>
    <property type="match status" value="1"/>
</dbReference>
<dbReference type="NCBIfam" id="TIGR04183">
    <property type="entry name" value="Por_Secre_tail"/>
    <property type="match status" value="1"/>
</dbReference>
<dbReference type="PROSITE" id="PS00137">
    <property type="entry name" value="SUBTILASE_HIS"/>
    <property type="match status" value="1"/>
</dbReference>
<keyword evidence="7 10" id="KW-0720">Serine protease</keyword>
<keyword evidence="13" id="KW-1185">Reference proteome</keyword>
<dbReference type="Pfam" id="PF00082">
    <property type="entry name" value="Peptidase_S8"/>
    <property type="match status" value="1"/>
</dbReference>
<dbReference type="PANTHER" id="PTHR43399:SF4">
    <property type="entry name" value="CELL WALL-ASSOCIATED PROTEASE"/>
    <property type="match status" value="1"/>
</dbReference>
<dbReference type="SUPFAM" id="SSF52743">
    <property type="entry name" value="Subtilisin-like"/>
    <property type="match status" value="1"/>
</dbReference>
<evidence type="ECO:0000313" key="12">
    <source>
        <dbReference type="EMBL" id="PWJ40948.1"/>
    </source>
</evidence>
<gene>
    <name evidence="12" type="ORF">BC781_104214</name>
</gene>
<evidence type="ECO:0000313" key="13">
    <source>
        <dbReference type="Proteomes" id="UP000245535"/>
    </source>
</evidence>
<dbReference type="Proteomes" id="UP000245535">
    <property type="component" value="Unassembled WGS sequence"/>
</dbReference>
<dbReference type="EMBL" id="QGDO01000004">
    <property type="protein sequence ID" value="PWJ40948.1"/>
    <property type="molecule type" value="Genomic_DNA"/>
</dbReference>
<proteinExistence type="inferred from homology"/>
<dbReference type="Pfam" id="PF22544">
    <property type="entry name" value="HYDIN_VesB_CFA65-like_Ig"/>
    <property type="match status" value="1"/>
</dbReference>
<dbReference type="InterPro" id="IPR053879">
    <property type="entry name" value="HYDIN_VesB_CFA65-like_Ig"/>
</dbReference>
<dbReference type="InterPro" id="IPR036116">
    <property type="entry name" value="FN3_sf"/>
</dbReference>
<evidence type="ECO:0000256" key="4">
    <source>
        <dbReference type="ARBA" id="ARBA00022490"/>
    </source>
</evidence>
<dbReference type="InterPro" id="IPR013783">
    <property type="entry name" value="Ig-like_fold"/>
</dbReference>
<evidence type="ECO:0000256" key="5">
    <source>
        <dbReference type="ARBA" id="ARBA00022670"/>
    </source>
</evidence>
<dbReference type="InterPro" id="IPR000209">
    <property type="entry name" value="Peptidase_S8/S53_dom"/>
</dbReference>
<dbReference type="PRINTS" id="PR00723">
    <property type="entry name" value="SUBTILISIN"/>
</dbReference>
<comment type="similarity">
    <text evidence="3 10">Belongs to the peptidase S8 family.</text>
</comment>
<dbReference type="InterPro" id="IPR051048">
    <property type="entry name" value="Peptidase_S8/S53_subtilisin"/>
</dbReference>
<reference evidence="12 13" key="1">
    <citation type="submission" date="2018-03" db="EMBL/GenBank/DDBJ databases">
        <title>Genomic Encyclopedia of Archaeal and Bacterial Type Strains, Phase II (KMG-II): from individual species to whole genera.</title>
        <authorList>
            <person name="Goeker M."/>
        </authorList>
    </citation>
    <scope>NUCLEOTIDE SEQUENCE [LARGE SCALE GENOMIC DNA]</scope>
    <source>
        <strain evidence="12 13">DSM 28229</strain>
    </source>
</reference>
<feature type="active site" description="Charge relay system" evidence="10">
    <location>
        <position position="213"/>
    </location>
</feature>
<evidence type="ECO:0000256" key="8">
    <source>
        <dbReference type="ARBA" id="ARBA00023069"/>
    </source>
</evidence>
<keyword evidence="6 10" id="KW-0378">Hydrolase</keyword>
<dbReference type="Gene3D" id="3.40.50.200">
    <property type="entry name" value="Peptidase S8/S53 domain"/>
    <property type="match status" value="1"/>
</dbReference>
<dbReference type="InterPro" id="IPR026444">
    <property type="entry name" value="Secre_tail"/>
</dbReference>
<dbReference type="InterPro" id="IPR022398">
    <property type="entry name" value="Peptidase_S8_His-AS"/>
</dbReference>
<keyword evidence="5 10" id="KW-0645">Protease</keyword>
<dbReference type="SMART" id="SM00060">
    <property type="entry name" value="FN3"/>
    <property type="match status" value="1"/>
</dbReference>
<evidence type="ECO:0000256" key="2">
    <source>
        <dbReference type="ARBA" id="ARBA00004496"/>
    </source>
</evidence>
<dbReference type="PROSITE" id="PS50853">
    <property type="entry name" value="FN3"/>
    <property type="match status" value="1"/>
</dbReference>
<keyword evidence="8" id="KW-0969">Cilium</keyword>
<dbReference type="InterPro" id="IPR003961">
    <property type="entry name" value="FN3_dom"/>
</dbReference>
<dbReference type="Gene3D" id="2.60.40.10">
    <property type="entry name" value="Immunoglobulins"/>
    <property type="match status" value="3"/>
</dbReference>
<dbReference type="SUPFAM" id="SSF49265">
    <property type="entry name" value="Fibronectin type III"/>
    <property type="match status" value="1"/>
</dbReference>
<evidence type="ECO:0000256" key="1">
    <source>
        <dbReference type="ARBA" id="ARBA00004138"/>
    </source>
</evidence>
<dbReference type="InterPro" id="IPR036852">
    <property type="entry name" value="Peptidase_S8/S53_dom_sf"/>
</dbReference>
<evidence type="ECO:0000256" key="9">
    <source>
        <dbReference type="ARBA" id="ARBA00023273"/>
    </source>
</evidence>
<evidence type="ECO:0000256" key="7">
    <source>
        <dbReference type="ARBA" id="ARBA00022825"/>
    </source>
</evidence>
<comment type="subcellular location">
    <subcellularLocation>
        <location evidence="1">Cell projection</location>
        <location evidence="1">Cilium</location>
    </subcellularLocation>
    <subcellularLocation>
        <location evidence="2">Cytoplasm</location>
    </subcellularLocation>
</comment>
<dbReference type="GO" id="GO:0006508">
    <property type="term" value="P:proteolysis"/>
    <property type="evidence" value="ECO:0007669"/>
    <property type="project" value="UniProtKB-KW"/>
</dbReference>
<dbReference type="GO" id="GO:0004252">
    <property type="term" value="F:serine-type endopeptidase activity"/>
    <property type="evidence" value="ECO:0007669"/>
    <property type="project" value="UniProtKB-UniRule"/>
</dbReference>
<dbReference type="PROSITE" id="PS00138">
    <property type="entry name" value="SUBTILASE_SER"/>
    <property type="match status" value="1"/>
</dbReference>
<sequence length="2529" mass="280040">MNFRNVIYSIIALLYLSINLGTAQELSDIEAGKIRVKFTEEFEAVNLSMSSTASVSSSARMSSMGSVELKSVNEQHNVTIFRRVFPFSEKHEARHRKHGLHLWYEVQFSSTQDPREVVESYNSINGVTLAKPVYKKVGTFENTKPIYVSAARMASASTQSSLSSTFFDDPLLVDQWHYENDGLRVGTADSDIDLEAAWEINTGSPEVIIAIVDGGIDVAHEDLAANLWVNEIEKNGEIGVDDDGNGYIDDIHGYNFHSNGQVTAVTHGTHVAGTVAAVSNNGVGVAGVAGGDGSEGSGIRMMSCQIFQETGSSHGAAAAYIYAADNGAVIAQSSWGYTSPGVYEQDVQDALRYFVEEAGNTDEFPNSPIVGGLPIFTTGNNGMEDVFYPAADQRCLSVNAVGPTNLPTSYTNHGTWTNISAPGGDMSFGEIGQVLSTFPGNKYGYLQGTSMACPHVSGVAGLVLSELGNEISTADELKARIMQGAADFPAEMHSYYNGKMGVGILNARAALQSDGKLPPENITDLRVDNLTHTALDLIWTVPSDEDDESPYLFYLWLSTEEITEDYLENFSPYIIPNTLAAGDTAQLNIEGLRKQTSYYFALQAVDRWGNTNEVAYTSKQTLDEPLFSFSPKNISVEIDVTEEKVVEEYVHLRNDGESPLLWEGFVENNGPIFNEEDESEEGSISSLSSLFKTGPKIQMLSDGRARLNFGGVYDVNGQMGFASVMSSNTGDGTFEVKSFYDEEIRTDTLTDRTRYIAGLQHEFNDNSFDFGFTEPSANMGYVSAVRYEIPLDYRLPLTHMEALWWLEEGMKDPFVIEICKGGQTVFEEMEVLHAQTFYPREESLGFWTWNRVPFSRAIETSGGDIIWVKIYHPKAPLTYQAVDYSPQFPGWDYFISHDEGRSFQTASVELPYGGYAIPKVRLFSAGEDPAHVYFDPISGQVAGGTEEQVRLVIDGSHLTEGKHETAAVIYTNDTNYPIGTVAVDMNILGQKAIADYERDLSLGVTYAGAAKDVKFKIKNTGFANLEITGIELDNPEIEYTGADTLIIEPNFEGELAVRVTPTTMGVFSEETVIKSNIGDLEINFYGTVKEPAVAQFSAKTLTAETRVGEKVEVSFEVENTSDQVLDIQIPLAFDEKHGNSVYLEDHANASDFEDISTFGISVRDDVLNAYATEVSLGFKFPFFNEEFENITLFADGLVWLPARISPWLGSVSAYRTLNEFPSEEGLLGTFAVMGNEMIIVDDVFWKIPSESDLLYADLGDRFIVQYDNVKSNLKDEEEGRLTAQLVLFQDGAIEFRYENIDANSIADNALVGFQNLEGTVGYTLQKRDAGRIVKANTSYRFVREHGANFVSAVSEKNFSLKPSETKTITVELDPEMAGLTDGTHHDMVFMNTNTADGYEKVDIELQVNGYAQLELAKGELNFEPVMVGLSDTASFFIENIGTAPMTVSQLFEGSSIFTINQEVPFTVAAGERKQILLTYSPTTKEEVSEQWLVTSEGIGQQSIEINSSSFLSPEPTAELSDLIFSLKTLETDVATLTIANTIDTDLNYTIEPTSIMKLNTNDGEVNGYTYRDSHYDAQVRYEWIDIAEEENKIYVPTDGFVAVELPFSYTFYGETFDSIWVCENGYITSKEPQISSDPQYGPHLPDDGISGVMAPMRAAWTLNSAEDSSGIYMSVEENRVIVEYKRVVSSLWGNPGYATFEVILQADGLVKFQYKEVDNFNGEIWYGLKDLEGKTFVDIGRAGHDYPDVYNTRFEDYQAIIFQPKVSVTIQGEGSKTHELTMTSDRLEEGIYVDTLVVISNSYSTPEIRIPISYTVEGVLDYTVSRDTLDYGNVFYVEDDIREYSQDFSISNVGTKELVIERMSLPDFPEVKLKLDGKELYFKSDGELISNVVLEAGESIVLTLVFEAEEVKTYDSELVLYDQDLNRTTIKVVANSVLPPVFELESTDLVKNMNVVDTLSHAFMLKNTGNAPLIYTAKAGYEFTSSTAANTVMSAFGLTQEEVVAKSATTFDSIHYDISEKAAATRGNRTNTPIRTAVRMTAPAEGFTITHLRMMVDYLFQDYVRVEVYDGSSNWPDGGNQLFEQDFLSTAQLGSSNWMLLEFDRAVNIQGGEDFYIVMSHPEFGEAAYDLIDDENIYKRNFFLPSIEHQIDQNGGWFSGDPDNTIYDEVERYVWKVRALSFQANWIELDAVEGVIDAGASQEVNSIVLGNNLAQGLNVGYVSISTNDPVKSKAKVNYEITANASPQVTYSPDQYGEAVKVAEGESKIVNLLAIDPEDDHISFEIVSDSSFATVEKVESNQAQVRLSPSHDDQGAQEVELKVIDEHGNYVIHPFSVYVEDVNRTPQSAEPWAVNLLLEQPIGYTITVAEVFEDQDGDTLQYGAVNDTPDIIDVAYGQEDLVIIPKSEGVGIVYILADDGKENGFTYIYVVVYVYSEESYTNTYNTVNLSVYPNPIVDEVQLSFETEARGKALIEVINLEGDVMKTYEQVLNDGNNQEVIYQVAGLPAGVYLIRISTSTELIGVKRIVVK</sequence>
<organism evidence="12 13">
    <name type="scientific">Sediminitomix flava</name>
    <dbReference type="NCBI Taxonomy" id="379075"/>
    <lineage>
        <taxon>Bacteria</taxon>
        <taxon>Pseudomonadati</taxon>
        <taxon>Bacteroidota</taxon>
        <taxon>Cytophagia</taxon>
        <taxon>Cytophagales</taxon>
        <taxon>Flammeovirgaceae</taxon>
        <taxon>Sediminitomix</taxon>
    </lineage>
</organism>
<dbReference type="InterPro" id="IPR015500">
    <property type="entry name" value="Peptidase_S8_subtilisin-rel"/>
</dbReference>
<evidence type="ECO:0000259" key="11">
    <source>
        <dbReference type="PROSITE" id="PS50853"/>
    </source>
</evidence>
<feature type="active site" description="Charge relay system" evidence="10">
    <location>
        <position position="267"/>
    </location>
</feature>
<keyword evidence="4" id="KW-0963">Cytoplasm</keyword>
<evidence type="ECO:0000256" key="10">
    <source>
        <dbReference type="PROSITE-ProRule" id="PRU01240"/>
    </source>
</evidence>
<dbReference type="CDD" id="cd00063">
    <property type="entry name" value="FN3"/>
    <property type="match status" value="1"/>
</dbReference>
<keyword evidence="9" id="KW-0966">Cell projection</keyword>
<dbReference type="GO" id="GO:0005737">
    <property type="term" value="C:cytoplasm"/>
    <property type="evidence" value="ECO:0007669"/>
    <property type="project" value="UniProtKB-SubCell"/>
</dbReference>
<name>A0A315Z8G3_SEDFL</name>
<evidence type="ECO:0000256" key="3">
    <source>
        <dbReference type="ARBA" id="ARBA00011073"/>
    </source>
</evidence>
<dbReference type="InterPro" id="IPR023828">
    <property type="entry name" value="Peptidase_S8_Ser-AS"/>
</dbReference>
<protein>
    <submittedName>
        <fullName evidence="12">Putative secreted protein (Por secretion system target)</fullName>
    </submittedName>
</protein>